<gene>
    <name evidence="3" type="ORF">CI238_06272</name>
</gene>
<dbReference type="PANTHER" id="PTHR37012">
    <property type="entry name" value="B-ZIP TRANSCRIPTION FACTOR (EUROFUNG)-RELATED"/>
    <property type="match status" value="1"/>
</dbReference>
<comment type="caution">
    <text evidence="3">The sequence shown here is derived from an EMBL/GenBank/DDBJ whole genome shotgun (WGS) entry which is preliminary data.</text>
</comment>
<protein>
    <submittedName>
        <fullName evidence="3">Bzip transcription factor</fullName>
    </submittedName>
</protein>
<keyword evidence="4" id="KW-1185">Reference proteome</keyword>
<dbReference type="InterPro" id="IPR021833">
    <property type="entry name" value="DUF3425"/>
</dbReference>
<dbReference type="PANTHER" id="PTHR37012:SF7">
    <property type="entry name" value="B-ZIP TRANSCRIPTION FACTOR (EUROFUNG)-RELATED"/>
    <property type="match status" value="1"/>
</dbReference>
<proteinExistence type="predicted"/>
<evidence type="ECO:0000313" key="3">
    <source>
        <dbReference type="EMBL" id="KZL65606.1"/>
    </source>
</evidence>
<feature type="region of interest" description="Disordered" evidence="2">
    <location>
        <begin position="257"/>
        <end position="279"/>
    </location>
</feature>
<evidence type="ECO:0000313" key="4">
    <source>
        <dbReference type="Proteomes" id="UP000076584"/>
    </source>
</evidence>
<feature type="region of interest" description="Disordered" evidence="2">
    <location>
        <begin position="59"/>
        <end position="79"/>
    </location>
</feature>
<feature type="coiled-coil region" evidence="1">
    <location>
        <begin position="91"/>
        <end position="118"/>
    </location>
</feature>
<sequence>LHLYRQLSSTLSVPSFNGFHHPADIAGHASTVVFPARSRSLFPLCSLFHFFGAMASNGQNDTPTPASGDPPAKVPSEKELARKIRKRELDRRAQRQARERTRNRIAELEAQVKELRKDDSTRLSACMEQLAAVTRERDRLVETFKSIEQTIRDHVLPSRPIPAAQRLSPAAPTRSLPSPRDAMLTGLPAHSYAAQIGLLPETPSAVHAHASHGSGCGNGHGVVGTVPNVFSASSMHAPSVHAPSSTSDSQDFIEELEDDDGDEDHDDPSVIVPPPESPCDCVTVRTPAGPAPPRVNVWRAVNQVLAKKCHISKEAHVAEDASDEDIPVRALLEGWDAVAKSRPLSKLWKKLRRVDELCFQSCPPTERLAILRTMHLLLQYHSDPTPNRCAKLPTWYLKRPSQAMPHSYAIDFFVWPGVRERFVFGQHHYCNNQFWELFGPNLHVLWPFEFRDAYKKSVVTGQYQISPIFEQRIMDINAWTMGNGFFDRFPELIADIPSFQSIGQSLAPAVTSPPMPQQASLSQLKEREERLLLDQAAHEQSTQDVMDCTQAMQVFSPDLYSMTSSAFMNEFTPQSFDTNGASYGPLPGYF</sequence>
<dbReference type="AlphaFoldDB" id="A0A166NES6"/>
<reference evidence="3 4" key="1">
    <citation type="submission" date="2015-06" db="EMBL/GenBank/DDBJ databases">
        <title>Survival trade-offs in plant roots during colonization by closely related pathogenic and mutualistic fungi.</title>
        <authorList>
            <person name="Hacquard S."/>
            <person name="Kracher B."/>
            <person name="Hiruma K."/>
            <person name="Weinman A."/>
            <person name="Muench P."/>
            <person name="Garrido Oter R."/>
            <person name="Ver Loren van Themaat E."/>
            <person name="Dallerey J.-F."/>
            <person name="Damm U."/>
            <person name="Henrissat B."/>
            <person name="Lespinet O."/>
            <person name="Thon M."/>
            <person name="Kemen E."/>
            <person name="McHardy A.C."/>
            <person name="Schulze-Lefert P."/>
            <person name="O'Connell R.J."/>
        </authorList>
    </citation>
    <scope>NUCLEOTIDE SEQUENCE [LARGE SCALE GENOMIC DNA]</scope>
    <source>
        <strain evidence="3 4">MAFF 238704</strain>
    </source>
</reference>
<keyword evidence="1" id="KW-0175">Coiled coil</keyword>
<name>A0A166NES6_COLIC</name>
<evidence type="ECO:0000256" key="1">
    <source>
        <dbReference type="SAM" id="Coils"/>
    </source>
</evidence>
<accession>A0A166NES6</accession>
<feature type="non-terminal residue" evidence="3">
    <location>
        <position position="1"/>
    </location>
</feature>
<dbReference type="Proteomes" id="UP000076584">
    <property type="component" value="Unassembled WGS sequence"/>
</dbReference>
<organism evidence="3 4">
    <name type="scientific">Colletotrichum incanum</name>
    <name type="common">Soybean anthracnose fungus</name>
    <dbReference type="NCBI Taxonomy" id="1573173"/>
    <lineage>
        <taxon>Eukaryota</taxon>
        <taxon>Fungi</taxon>
        <taxon>Dikarya</taxon>
        <taxon>Ascomycota</taxon>
        <taxon>Pezizomycotina</taxon>
        <taxon>Sordariomycetes</taxon>
        <taxon>Hypocreomycetidae</taxon>
        <taxon>Glomerellales</taxon>
        <taxon>Glomerellaceae</taxon>
        <taxon>Colletotrichum</taxon>
        <taxon>Colletotrichum spaethianum species complex</taxon>
    </lineage>
</organism>
<feature type="compositionally biased region" description="Acidic residues" evidence="2">
    <location>
        <begin position="257"/>
        <end position="266"/>
    </location>
</feature>
<evidence type="ECO:0000256" key="2">
    <source>
        <dbReference type="SAM" id="MobiDB-lite"/>
    </source>
</evidence>
<dbReference type="EMBL" id="LFIW01002614">
    <property type="protein sequence ID" value="KZL65606.1"/>
    <property type="molecule type" value="Genomic_DNA"/>
</dbReference>
<dbReference type="Pfam" id="PF11905">
    <property type="entry name" value="DUF3425"/>
    <property type="match status" value="1"/>
</dbReference>